<dbReference type="GO" id="GO:0015031">
    <property type="term" value="P:protein transport"/>
    <property type="evidence" value="ECO:0007669"/>
    <property type="project" value="TreeGrafter"/>
</dbReference>
<reference evidence="7" key="1">
    <citation type="submission" date="2016-11" db="UniProtKB">
        <authorList>
            <consortium name="WormBaseParasite"/>
        </authorList>
    </citation>
    <scope>IDENTIFICATION</scope>
</reference>
<dbReference type="InterPro" id="IPR011021">
    <property type="entry name" value="Arrestin-like_N"/>
</dbReference>
<evidence type="ECO:0000313" key="7">
    <source>
        <dbReference type="WBParaSite" id="BXY_0459100.1"/>
    </source>
</evidence>
<dbReference type="GO" id="GO:0005737">
    <property type="term" value="C:cytoplasm"/>
    <property type="evidence" value="ECO:0007669"/>
    <property type="project" value="TreeGrafter"/>
</dbReference>
<dbReference type="EMBL" id="CAJFDI010000003">
    <property type="protein sequence ID" value="CAD5219691.1"/>
    <property type="molecule type" value="Genomic_DNA"/>
</dbReference>
<dbReference type="PANTHER" id="PTHR11188:SF175">
    <property type="entry name" value="ARRESTIN C-TERMINAL-LIKE DOMAIN-CONTAINING PROTEIN"/>
    <property type="match status" value="1"/>
</dbReference>
<organism evidence="5 7">
    <name type="scientific">Bursaphelenchus xylophilus</name>
    <name type="common">Pinewood nematode worm</name>
    <name type="synonym">Aphelenchoides xylophilus</name>
    <dbReference type="NCBI Taxonomy" id="6326"/>
    <lineage>
        <taxon>Eukaryota</taxon>
        <taxon>Metazoa</taxon>
        <taxon>Ecdysozoa</taxon>
        <taxon>Nematoda</taxon>
        <taxon>Chromadorea</taxon>
        <taxon>Rhabditida</taxon>
        <taxon>Tylenchina</taxon>
        <taxon>Tylenchomorpha</taxon>
        <taxon>Aphelenchoidea</taxon>
        <taxon>Aphelenchoididae</taxon>
        <taxon>Bursaphelenchus</taxon>
    </lineage>
</organism>
<evidence type="ECO:0000313" key="4">
    <source>
        <dbReference type="EMBL" id="CAD5219691.1"/>
    </source>
</evidence>
<name>A0A1I7RV30_BURXY</name>
<dbReference type="Pfam" id="PF00339">
    <property type="entry name" value="Arrestin_N"/>
    <property type="match status" value="1"/>
</dbReference>
<dbReference type="SMR" id="A0A1I7RV30"/>
<proteinExistence type="inferred from homology"/>
<dbReference type="Proteomes" id="UP000095284">
    <property type="component" value="Unplaced"/>
</dbReference>
<feature type="domain" description="Arrestin C-terminal-like" evidence="3">
    <location>
        <begin position="173"/>
        <end position="306"/>
    </location>
</feature>
<gene>
    <name evidence="4" type="ORF">BXYJ_LOCUS5805</name>
</gene>
<evidence type="ECO:0000256" key="1">
    <source>
        <dbReference type="ARBA" id="ARBA00005298"/>
    </source>
</evidence>
<dbReference type="Proteomes" id="UP000582659">
    <property type="component" value="Unassembled WGS sequence"/>
</dbReference>
<feature type="region of interest" description="Disordered" evidence="2">
    <location>
        <begin position="317"/>
        <end position="389"/>
    </location>
</feature>
<dbReference type="SMART" id="SM01017">
    <property type="entry name" value="Arrestin_C"/>
    <property type="match status" value="1"/>
</dbReference>
<dbReference type="OrthoDB" id="2333384at2759"/>
<sequence length="389" mass="43668">MVDVFQIILDKRHAWLFPGSIISGTVYIQTSAPVKARAVEVFFEGKACTGWSETERCGDETHTIHFAADIIYARHEQVVWRPPPGQGEGFLQPGTHQCRFRFQIPLNAAPSFEGGSGSIRYRLVAKIDRPWKIDDTQCVAFTVVPYFDLNLLPYSGYPLLREFHKTLECCCHQYGRAIARLFVNKSGFVPGELIPIRMEVENYSDKGVKWFEAILYQIHHFTASHGGRQCMRHDQIPIASLQRAFVPMRFANFVHEDLLQVPACVPSFNCCPIIQVEYALRVCIEINVLVGRMACEVPVLIGSVPVLKPVDVPRDQIHTGNQLAPPEPTAPPKGFTPQMMQSPTALEPLKEVKDEKERISQNNPGNSNVPGLKIESQVQDQPKTPVKVG</sequence>
<dbReference type="AlphaFoldDB" id="A0A1I7RV30"/>
<accession>A0A1I7RV30</accession>
<dbReference type="Gene3D" id="2.60.40.640">
    <property type="match status" value="2"/>
</dbReference>
<dbReference type="eggNOG" id="KOG3780">
    <property type="taxonomic scope" value="Eukaryota"/>
</dbReference>
<reference evidence="4" key="2">
    <citation type="submission" date="2020-09" db="EMBL/GenBank/DDBJ databases">
        <authorList>
            <person name="Kikuchi T."/>
        </authorList>
    </citation>
    <scope>NUCLEOTIDE SEQUENCE</scope>
    <source>
        <strain evidence="4">Ka4C1</strain>
    </source>
</reference>
<feature type="compositionally biased region" description="Polar residues" evidence="2">
    <location>
        <begin position="360"/>
        <end position="369"/>
    </location>
</feature>
<dbReference type="WBParaSite" id="BXY_0459100.1">
    <property type="protein sequence ID" value="BXY_0459100.1"/>
    <property type="gene ID" value="BXY_0459100"/>
</dbReference>
<dbReference type="SUPFAM" id="SSF81296">
    <property type="entry name" value="E set domains"/>
    <property type="match status" value="2"/>
</dbReference>
<evidence type="ECO:0000313" key="6">
    <source>
        <dbReference type="Proteomes" id="UP000659654"/>
    </source>
</evidence>
<evidence type="ECO:0000256" key="2">
    <source>
        <dbReference type="SAM" id="MobiDB-lite"/>
    </source>
</evidence>
<keyword evidence="6" id="KW-1185">Reference proteome</keyword>
<feature type="compositionally biased region" description="Basic and acidic residues" evidence="2">
    <location>
        <begin position="348"/>
        <end position="359"/>
    </location>
</feature>
<dbReference type="InterPro" id="IPR050357">
    <property type="entry name" value="Arrestin_domain-protein"/>
</dbReference>
<dbReference type="Pfam" id="PF02752">
    <property type="entry name" value="Arrestin_C"/>
    <property type="match status" value="1"/>
</dbReference>
<dbReference type="Proteomes" id="UP000659654">
    <property type="component" value="Unassembled WGS sequence"/>
</dbReference>
<dbReference type="EMBL" id="CAJFCV020000003">
    <property type="protein sequence ID" value="CAG9105169.1"/>
    <property type="molecule type" value="Genomic_DNA"/>
</dbReference>
<dbReference type="InterPro" id="IPR011022">
    <property type="entry name" value="Arrestin_C-like"/>
</dbReference>
<dbReference type="InterPro" id="IPR014756">
    <property type="entry name" value="Ig_E-set"/>
</dbReference>
<comment type="similarity">
    <text evidence="1">Belongs to the arrestin family.</text>
</comment>
<dbReference type="InterPro" id="IPR014752">
    <property type="entry name" value="Arrestin-like_C"/>
</dbReference>
<evidence type="ECO:0000313" key="5">
    <source>
        <dbReference type="Proteomes" id="UP000095284"/>
    </source>
</evidence>
<evidence type="ECO:0000259" key="3">
    <source>
        <dbReference type="SMART" id="SM01017"/>
    </source>
</evidence>
<dbReference type="PANTHER" id="PTHR11188">
    <property type="entry name" value="ARRESTIN DOMAIN CONTAINING PROTEIN"/>
    <property type="match status" value="1"/>
</dbReference>
<protein>
    <submittedName>
        <fullName evidence="4">(pine wood nematode) hypothetical protein</fullName>
    </submittedName>
    <submittedName>
        <fullName evidence="7">Arrestin_C domain-containing protein</fullName>
    </submittedName>
</protein>